<name>A0ABY6U8Y7_BIOOC</name>
<sequence>MTSFSLFHQPSFRAKIQGIRNPLHLKALYASMFAFSARFASPSPDRSHPLPTSCGHGGSQRFLKLAKSFTEQALDECEDDMPPLVLLQAMVLTTYHQLTAGVRGRAWRSLIAYETKLHLIDYEAHKDAPTQADIHRWSANEEKRRCWWAIWEMDVFASTIRRSPTTVDWAMNQTYLPVDDQLWFSNQYQSSCFLELEPANRWKELKQCGNESPVAWFIVINSLMRNAQALIRGNLSGILCNKETSEHLFILRQYFENSVRKKYSSEDTKQQAILDSLRCTISVLPEHLAYRGECLDFAANAPAVPLTDLTCITTKDARRLHAAKYGIYLMTQQARFMIYHHDSFDEVMAGTIFPTARTNRTSNWTADIHTDSPKCKGLRKCLEAADNILDIVKNSAHCHVQWVNPFFASTVWLAASMQILSKVFEPDSDMNLIETKCEILRLTCEKYLEFWGTPIELLDNLNALEERLLEKRREDPIAVDLNKSRKGHGDEPSRLSETSGQTDHERNFDGPSKAQPLLTQDCSTPNMEESTQPLCDDASAYKLLIPAEPIPNTEWMNMTLGSGNMMHWSLERHSPCDDIEVVPAPTINLDITKSYEPNSIGNSDFTWFS</sequence>
<comment type="caution">
    <text evidence="8">The sequence shown here is derived from an EMBL/GenBank/DDBJ whole genome shotgun (WGS) entry which is preliminary data.</text>
</comment>
<feature type="compositionally biased region" description="Polar residues" evidence="6">
    <location>
        <begin position="517"/>
        <end position="531"/>
    </location>
</feature>
<dbReference type="PANTHER" id="PTHR47338:SF10">
    <property type="entry name" value="TRANSCRIPTION FACTOR DOMAIN-CONTAINING PROTEIN-RELATED"/>
    <property type="match status" value="1"/>
</dbReference>
<keyword evidence="3" id="KW-0805">Transcription regulation</keyword>
<evidence type="ECO:0000256" key="6">
    <source>
        <dbReference type="SAM" id="MobiDB-lite"/>
    </source>
</evidence>
<dbReference type="InterPro" id="IPR007219">
    <property type="entry name" value="XnlR_reg_dom"/>
</dbReference>
<reference evidence="8 9" key="1">
    <citation type="submission" date="2019-06" db="EMBL/GenBank/DDBJ databases">
        <authorList>
            <person name="Broberg M."/>
        </authorList>
    </citation>
    <scope>NUCLEOTIDE SEQUENCE [LARGE SCALE GENOMIC DNA]</scope>
</reference>
<proteinExistence type="predicted"/>
<evidence type="ECO:0000256" key="1">
    <source>
        <dbReference type="ARBA" id="ARBA00004123"/>
    </source>
</evidence>
<evidence type="ECO:0000256" key="2">
    <source>
        <dbReference type="ARBA" id="ARBA00022723"/>
    </source>
</evidence>
<gene>
    <name evidence="8" type="ORF">CLO192961_LOCUS192608</name>
</gene>
<evidence type="ECO:0000256" key="4">
    <source>
        <dbReference type="ARBA" id="ARBA00023163"/>
    </source>
</evidence>
<organism evidence="8 9">
    <name type="scientific">Bionectria ochroleuca</name>
    <name type="common">Gliocladium roseum</name>
    <dbReference type="NCBI Taxonomy" id="29856"/>
    <lineage>
        <taxon>Eukaryota</taxon>
        <taxon>Fungi</taxon>
        <taxon>Dikarya</taxon>
        <taxon>Ascomycota</taxon>
        <taxon>Pezizomycotina</taxon>
        <taxon>Sordariomycetes</taxon>
        <taxon>Hypocreomycetidae</taxon>
        <taxon>Hypocreales</taxon>
        <taxon>Bionectriaceae</taxon>
        <taxon>Clonostachys</taxon>
    </lineage>
</organism>
<dbReference type="PANTHER" id="PTHR47338">
    <property type="entry name" value="ZN(II)2CYS6 TRANSCRIPTION FACTOR (EUROFUNG)-RELATED"/>
    <property type="match status" value="1"/>
</dbReference>
<dbReference type="InterPro" id="IPR050815">
    <property type="entry name" value="TF_fung"/>
</dbReference>
<comment type="subcellular location">
    <subcellularLocation>
        <location evidence="1">Nucleus</location>
    </subcellularLocation>
</comment>
<keyword evidence="2" id="KW-0479">Metal-binding</keyword>
<evidence type="ECO:0000313" key="8">
    <source>
        <dbReference type="EMBL" id="VUC26551.1"/>
    </source>
</evidence>
<evidence type="ECO:0000259" key="7">
    <source>
        <dbReference type="Pfam" id="PF04082"/>
    </source>
</evidence>
<dbReference type="CDD" id="cd12148">
    <property type="entry name" value="fungal_TF_MHR"/>
    <property type="match status" value="1"/>
</dbReference>
<feature type="region of interest" description="Disordered" evidence="6">
    <location>
        <begin position="480"/>
        <end position="531"/>
    </location>
</feature>
<keyword evidence="5" id="KW-0539">Nucleus</keyword>
<protein>
    <recommendedName>
        <fullName evidence="7">Xylanolytic transcriptional activator regulatory domain-containing protein</fullName>
    </recommendedName>
</protein>
<dbReference type="Pfam" id="PF04082">
    <property type="entry name" value="Fungal_trans"/>
    <property type="match status" value="1"/>
</dbReference>
<evidence type="ECO:0000256" key="3">
    <source>
        <dbReference type="ARBA" id="ARBA00023015"/>
    </source>
</evidence>
<evidence type="ECO:0000313" key="9">
    <source>
        <dbReference type="Proteomes" id="UP000766486"/>
    </source>
</evidence>
<accession>A0ABY6U8Y7</accession>
<dbReference type="Proteomes" id="UP000766486">
    <property type="component" value="Unassembled WGS sequence"/>
</dbReference>
<dbReference type="EMBL" id="CABFNS010000753">
    <property type="protein sequence ID" value="VUC26551.1"/>
    <property type="molecule type" value="Genomic_DNA"/>
</dbReference>
<keyword evidence="9" id="KW-1185">Reference proteome</keyword>
<keyword evidence="4" id="KW-0804">Transcription</keyword>
<feature type="domain" description="Xylanolytic transcriptional activator regulatory" evidence="7">
    <location>
        <begin position="4"/>
        <end position="204"/>
    </location>
</feature>
<evidence type="ECO:0000256" key="5">
    <source>
        <dbReference type="ARBA" id="ARBA00023242"/>
    </source>
</evidence>